<dbReference type="Gene3D" id="3.40.470.10">
    <property type="entry name" value="Uracil-DNA glycosylase-like domain"/>
    <property type="match status" value="1"/>
</dbReference>
<dbReference type="InterPro" id="IPR005122">
    <property type="entry name" value="Uracil-DNA_glycosylase-like"/>
</dbReference>
<dbReference type="CDD" id="cd10035">
    <property type="entry name" value="UDG_like"/>
    <property type="match status" value="1"/>
</dbReference>
<dbReference type="InterPro" id="IPR036895">
    <property type="entry name" value="Uracil-DNA_glycosylase-like_sf"/>
</dbReference>
<dbReference type="EMBL" id="JBBKZT010000002">
    <property type="protein sequence ID" value="MEJ8845804.1"/>
    <property type="molecule type" value="Genomic_DNA"/>
</dbReference>
<proteinExistence type="predicted"/>
<protein>
    <submittedName>
        <fullName evidence="2">Uracil-DNA glycosylase</fullName>
    </submittedName>
</protein>
<gene>
    <name evidence="2" type="ORF">WKW82_04060</name>
</gene>
<dbReference type="SUPFAM" id="SSF52141">
    <property type="entry name" value="Uracil-DNA glycosylase-like"/>
    <property type="match status" value="1"/>
</dbReference>
<feature type="domain" description="Uracil-DNA glycosylase-like" evidence="1">
    <location>
        <begin position="180"/>
        <end position="327"/>
    </location>
</feature>
<evidence type="ECO:0000313" key="3">
    <source>
        <dbReference type="Proteomes" id="UP001385892"/>
    </source>
</evidence>
<dbReference type="Proteomes" id="UP001385892">
    <property type="component" value="Unassembled WGS sequence"/>
</dbReference>
<keyword evidence="3" id="KW-1185">Reference proteome</keyword>
<accession>A0ABU8WEL2</accession>
<evidence type="ECO:0000313" key="2">
    <source>
        <dbReference type="EMBL" id="MEJ8845804.1"/>
    </source>
</evidence>
<comment type="caution">
    <text evidence="2">The sequence shown here is derived from an EMBL/GenBank/DDBJ whole genome shotgun (WGS) entry which is preliminary data.</text>
</comment>
<evidence type="ECO:0000259" key="1">
    <source>
        <dbReference type="SMART" id="SM00986"/>
    </source>
</evidence>
<name>A0ABU8WEL2_9BURK</name>
<organism evidence="2 3">
    <name type="scientific">Variovorax rhizosphaerae</name>
    <dbReference type="NCBI Taxonomy" id="1836200"/>
    <lineage>
        <taxon>Bacteria</taxon>
        <taxon>Pseudomonadati</taxon>
        <taxon>Pseudomonadota</taxon>
        <taxon>Betaproteobacteria</taxon>
        <taxon>Burkholderiales</taxon>
        <taxon>Comamonadaceae</taxon>
        <taxon>Variovorax</taxon>
    </lineage>
</organism>
<reference evidence="2 3" key="1">
    <citation type="submission" date="2024-03" db="EMBL/GenBank/DDBJ databases">
        <title>Novel species of the genus Variovorax.</title>
        <authorList>
            <person name="Liu Q."/>
            <person name="Xin Y.-H."/>
        </authorList>
    </citation>
    <scope>NUCLEOTIDE SEQUENCE [LARGE SCALE GENOMIC DNA]</scope>
    <source>
        <strain evidence="2 3">KACC 18900</strain>
    </source>
</reference>
<dbReference type="Pfam" id="PF03167">
    <property type="entry name" value="UDG"/>
    <property type="match status" value="1"/>
</dbReference>
<dbReference type="SMART" id="SM00986">
    <property type="entry name" value="UDG"/>
    <property type="match status" value="1"/>
</dbReference>
<dbReference type="RefSeq" id="WP_340340971.1">
    <property type="nucleotide sequence ID" value="NZ_JBBKZT010000002.1"/>
</dbReference>
<dbReference type="SMART" id="SM00987">
    <property type="entry name" value="UreE_C"/>
    <property type="match status" value="1"/>
</dbReference>
<sequence length="335" mass="36661">MSETIKNEGGLTVRFIEALNGFKTKYGYWPERLEADAGTICALATSCLTPLGFFLLQSKLDVAEGMSDRILAMGHEGDAFDYGEEGWQGEHRHDARVWLGLDAAIAGPARSSQGERQHDQLTTGTFIPVFRARDQVLASEEAVKARRDRSLEPHVAPLQALAERIGASLDAPDGVPRFDPLDGGINARVLLLQEAPGPRAVGSGFVSFDNPDQTAANARHACESAGLLRQDAVRWNAVPWYLGNEEGTKIRPATPEDVKRAEPWLGELLRLLPRLQVVVLMGKNAQRLAPAINRLAPSLRVEKTSHCSPLALNYSPERRPALIEELRKVAASLRP</sequence>